<organism evidence="2 3">
    <name type="scientific">Thermopolyspora flexuosa</name>
    <dbReference type="NCBI Taxonomy" id="103836"/>
    <lineage>
        <taxon>Bacteria</taxon>
        <taxon>Bacillati</taxon>
        <taxon>Actinomycetota</taxon>
        <taxon>Actinomycetes</taxon>
        <taxon>Streptosporangiales</taxon>
        <taxon>Streptosporangiaceae</taxon>
        <taxon>Thermopolyspora</taxon>
    </lineage>
</organism>
<gene>
    <name evidence="2" type="ORF">FHX40_3776</name>
</gene>
<evidence type="ECO:0000313" key="3">
    <source>
        <dbReference type="Proteomes" id="UP000319213"/>
    </source>
</evidence>
<feature type="chain" id="PRO_5021699399" evidence="1">
    <location>
        <begin position="25"/>
        <end position="61"/>
    </location>
</feature>
<comment type="caution">
    <text evidence="2">The sequence shown here is derived from an EMBL/GenBank/DDBJ whole genome shotgun (WGS) entry which is preliminary data.</text>
</comment>
<keyword evidence="1" id="KW-0732">Signal</keyword>
<evidence type="ECO:0000313" key="2">
    <source>
        <dbReference type="EMBL" id="TQM77024.1"/>
    </source>
</evidence>
<dbReference type="AlphaFoldDB" id="A0A543J2H0"/>
<dbReference type="RefSeq" id="WP_142260813.1">
    <property type="nucleotide sequence ID" value="NZ_BMPV01000009.1"/>
</dbReference>
<feature type="signal peptide" evidence="1">
    <location>
        <begin position="1"/>
        <end position="24"/>
    </location>
</feature>
<evidence type="ECO:0000256" key="1">
    <source>
        <dbReference type="SAM" id="SignalP"/>
    </source>
</evidence>
<reference evidence="2 3" key="1">
    <citation type="submission" date="2019-06" db="EMBL/GenBank/DDBJ databases">
        <title>Sequencing the genomes of 1000 actinobacteria strains.</title>
        <authorList>
            <person name="Klenk H.-P."/>
        </authorList>
    </citation>
    <scope>NUCLEOTIDE SEQUENCE [LARGE SCALE GENOMIC DNA]</scope>
    <source>
        <strain evidence="2 3">DSM 43186</strain>
    </source>
</reference>
<name>A0A543J2H0_9ACTN</name>
<protein>
    <submittedName>
        <fullName evidence="2">Uncharacterized protein</fullName>
    </submittedName>
</protein>
<proteinExistence type="predicted"/>
<accession>A0A543J2H0</accession>
<dbReference type="EMBL" id="VFPQ01000001">
    <property type="protein sequence ID" value="TQM77024.1"/>
    <property type="molecule type" value="Genomic_DNA"/>
</dbReference>
<dbReference type="Proteomes" id="UP000319213">
    <property type="component" value="Unassembled WGS sequence"/>
</dbReference>
<keyword evidence="3" id="KW-1185">Reference proteome</keyword>
<sequence>MVRRILLLSACAGAAFLTTPAAHADIPGPGTPTQASVLAVDPLTGLLNGVLGGLLSLGGTR</sequence>